<dbReference type="Gene3D" id="3.40.430.10">
    <property type="entry name" value="Dihydrofolate Reductase, subunit A"/>
    <property type="match status" value="1"/>
</dbReference>
<dbReference type="GO" id="GO:0009231">
    <property type="term" value="P:riboflavin biosynthetic process"/>
    <property type="evidence" value="ECO:0007669"/>
    <property type="project" value="InterPro"/>
</dbReference>
<evidence type="ECO:0000259" key="4">
    <source>
        <dbReference type="Pfam" id="PF01872"/>
    </source>
</evidence>
<dbReference type="InterPro" id="IPR002734">
    <property type="entry name" value="RibDG_C"/>
</dbReference>
<dbReference type="EMBL" id="MASW01000007">
    <property type="protein sequence ID" value="PXY19159.1"/>
    <property type="molecule type" value="Genomic_DNA"/>
</dbReference>
<gene>
    <name evidence="5" type="ORF">BAY60_30620</name>
</gene>
<dbReference type="PANTHER" id="PTHR38011:SF7">
    <property type="entry name" value="2,5-DIAMINO-6-RIBOSYLAMINO-4(3H)-PYRIMIDINONE 5'-PHOSPHATE REDUCTASE"/>
    <property type="match status" value="1"/>
</dbReference>
<dbReference type="OrthoDB" id="9800865at2"/>
<comment type="caution">
    <text evidence="5">The sequence shown here is derived from an EMBL/GenBank/DDBJ whole genome shotgun (WGS) entry which is preliminary data.</text>
</comment>
<keyword evidence="3" id="KW-0560">Oxidoreductase</keyword>
<evidence type="ECO:0000313" key="6">
    <source>
        <dbReference type="Proteomes" id="UP000249915"/>
    </source>
</evidence>
<reference evidence="5 6" key="1">
    <citation type="submission" date="2016-07" db="EMBL/GenBank/DDBJ databases">
        <title>Draft genome sequence of Prauserella muralis DSM 45305, isolated from a mould-covered wall in an indoor environment.</title>
        <authorList>
            <person name="Ruckert C."/>
            <person name="Albersmeier A."/>
            <person name="Jiang C.-L."/>
            <person name="Jiang Y."/>
            <person name="Kalinowski J."/>
            <person name="Schneider O."/>
            <person name="Winkler A."/>
            <person name="Zotchev S.B."/>
        </authorList>
    </citation>
    <scope>NUCLEOTIDE SEQUENCE [LARGE SCALE GENOMIC DNA]</scope>
    <source>
        <strain evidence="5 6">DSM 45305</strain>
    </source>
</reference>
<protein>
    <submittedName>
        <fullName evidence="5">Deaminase</fullName>
    </submittedName>
</protein>
<dbReference type="RefSeq" id="WP_112285085.1">
    <property type="nucleotide sequence ID" value="NZ_MASW01000007.1"/>
</dbReference>
<dbReference type="PANTHER" id="PTHR38011">
    <property type="entry name" value="DIHYDROFOLATE REDUCTASE FAMILY PROTEIN (AFU_ORTHOLOGUE AFUA_8G06820)"/>
    <property type="match status" value="1"/>
</dbReference>
<sequence length="227" mass="24386">MAVRPYVLLSVAASLDGCIDDTSTARLLLSNEEDFDRVDEVRAGADAILVGANTIRADNPRLVVRSARRREERLADGRPATPLKVTLTGSGDVDPGAAFFTTGDTEKLVYTTECAAPAVRARVGDVATVVTAGRRIDVHAVLADLVDRKVERLMVEGGGATHTLFLTAGVVDELHVVYAPFFVGQADAPRFVNPARFPQNPGCRMTLTETRQLGDVVLLCYRPRAAP</sequence>
<dbReference type="GO" id="GO:0008703">
    <property type="term" value="F:5-amino-6-(5-phosphoribosylamino)uracil reductase activity"/>
    <property type="evidence" value="ECO:0007669"/>
    <property type="project" value="InterPro"/>
</dbReference>
<proteinExistence type="predicted"/>
<organism evidence="5 6">
    <name type="scientific">Prauserella muralis</name>
    <dbReference type="NCBI Taxonomy" id="588067"/>
    <lineage>
        <taxon>Bacteria</taxon>
        <taxon>Bacillati</taxon>
        <taxon>Actinomycetota</taxon>
        <taxon>Actinomycetes</taxon>
        <taxon>Pseudonocardiales</taxon>
        <taxon>Pseudonocardiaceae</taxon>
        <taxon>Prauserella</taxon>
    </lineage>
</organism>
<dbReference type="Proteomes" id="UP000249915">
    <property type="component" value="Unassembled WGS sequence"/>
</dbReference>
<accession>A0A2V4AH31</accession>
<comment type="pathway">
    <text evidence="1">Cofactor biosynthesis; riboflavin biosynthesis.</text>
</comment>
<dbReference type="InterPro" id="IPR024072">
    <property type="entry name" value="DHFR-like_dom_sf"/>
</dbReference>
<dbReference type="InterPro" id="IPR050765">
    <property type="entry name" value="Riboflavin_Biosynth_HTPR"/>
</dbReference>
<keyword evidence="2" id="KW-0521">NADP</keyword>
<evidence type="ECO:0000256" key="1">
    <source>
        <dbReference type="ARBA" id="ARBA00005104"/>
    </source>
</evidence>
<dbReference type="Pfam" id="PF01872">
    <property type="entry name" value="RibD_C"/>
    <property type="match status" value="1"/>
</dbReference>
<evidence type="ECO:0000256" key="3">
    <source>
        <dbReference type="ARBA" id="ARBA00023002"/>
    </source>
</evidence>
<evidence type="ECO:0000256" key="2">
    <source>
        <dbReference type="ARBA" id="ARBA00022857"/>
    </source>
</evidence>
<evidence type="ECO:0000313" key="5">
    <source>
        <dbReference type="EMBL" id="PXY19159.1"/>
    </source>
</evidence>
<name>A0A2V4AH31_9PSEU</name>
<dbReference type="AlphaFoldDB" id="A0A2V4AH31"/>
<keyword evidence="6" id="KW-1185">Reference proteome</keyword>
<feature type="domain" description="Bacterial bifunctional deaminase-reductase C-terminal" evidence="4">
    <location>
        <begin position="5"/>
        <end position="218"/>
    </location>
</feature>
<dbReference type="SUPFAM" id="SSF53597">
    <property type="entry name" value="Dihydrofolate reductase-like"/>
    <property type="match status" value="1"/>
</dbReference>